<proteinExistence type="predicted"/>
<protein>
    <submittedName>
        <fullName evidence="1">Uncharacterized protein</fullName>
    </submittedName>
</protein>
<gene>
    <name evidence="1" type="ORF">F383_34987</name>
</gene>
<name>A0A0B0N0G4_GOSAR</name>
<sequence length="26" mass="2843">MGVCLSHVRHMVILHGHVSSGVVLQF</sequence>
<reference evidence="2" key="1">
    <citation type="submission" date="2014-09" db="EMBL/GenBank/DDBJ databases">
        <authorList>
            <person name="Mudge J."/>
            <person name="Ramaraj T."/>
            <person name="Lindquist I.E."/>
            <person name="Bharti A.K."/>
            <person name="Sundararajan A."/>
            <person name="Cameron C.T."/>
            <person name="Woodward J.E."/>
            <person name="May G.D."/>
            <person name="Brubaker C."/>
            <person name="Broadhvest J."/>
            <person name="Wilkins T.A."/>
        </authorList>
    </citation>
    <scope>NUCLEOTIDE SEQUENCE</scope>
    <source>
        <strain evidence="2">cv. AKA8401</strain>
    </source>
</reference>
<keyword evidence="2" id="KW-1185">Reference proteome</keyword>
<organism evidence="1 2">
    <name type="scientific">Gossypium arboreum</name>
    <name type="common">Tree cotton</name>
    <name type="synonym">Gossypium nanking</name>
    <dbReference type="NCBI Taxonomy" id="29729"/>
    <lineage>
        <taxon>Eukaryota</taxon>
        <taxon>Viridiplantae</taxon>
        <taxon>Streptophyta</taxon>
        <taxon>Embryophyta</taxon>
        <taxon>Tracheophyta</taxon>
        <taxon>Spermatophyta</taxon>
        <taxon>Magnoliopsida</taxon>
        <taxon>eudicotyledons</taxon>
        <taxon>Gunneridae</taxon>
        <taxon>Pentapetalae</taxon>
        <taxon>rosids</taxon>
        <taxon>malvids</taxon>
        <taxon>Malvales</taxon>
        <taxon>Malvaceae</taxon>
        <taxon>Malvoideae</taxon>
        <taxon>Gossypium</taxon>
    </lineage>
</organism>
<accession>A0A0B0N0G4</accession>
<dbReference type="Proteomes" id="UP000032142">
    <property type="component" value="Unassembled WGS sequence"/>
</dbReference>
<comment type="caution">
    <text evidence="1">The sequence shown here is derived from an EMBL/GenBank/DDBJ whole genome shotgun (WGS) entry which is preliminary data.</text>
</comment>
<dbReference type="EMBL" id="JRRC01483291">
    <property type="protein sequence ID" value="KHG07833.1"/>
    <property type="molecule type" value="Genomic_DNA"/>
</dbReference>
<dbReference type="AlphaFoldDB" id="A0A0B0N0G4"/>
<evidence type="ECO:0000313" key="1">
    <source>
        <dbReference type="EMBL" id="KHG07833.1"/>
    </source>
</evidence>
<evidence type="ECO:0000313" key="2">
    <source>
        <dbReference type="Proteomes" id="UP000032142"/>
    </source>
</evidence>